<feature type="coiled-coil region" evidence="1">
    <location>
        <begin position="161"/>
        <end position="188"/>
    </location>
</feature>
<dbReference type="SUPFAM" id="SSF48452">
    <property type="entry name" value="TPR-like"/>
    <property type="match status" value="1"/>
</dbReference>
<dbReference type="Proteomes" id="UP000076481">
    <property type="component" value="Unassembled WGS sequence"/>
</dbReference>
<feature type="region of interest" description="Disordered" evidence="2">
    <location>
        <begin position="481"/>
        <end position="504"/>
    </location>
</feature>
<proteinExistence type="predicted"/>
<dbReference type="InterPro" id="IPR011990">
    <property type="entry name" value="TPR-like_helical_dom_sf"/>
</dbReference>
<comment type="caution">
    <text evidence="3">The sequence shown here is derived from an EMBL/GenBank/DDBJ whole genome shotgun (WGS) entry which is preliminary data.</text>
</comment>
<evidence type="ECO:0000256" key="1">
    <source>
        <dbReference type="SAM" id="Coils"/>
    </source>
</evidence>
<dbReference type="EMBL" id="LVWG01000016">
    <property type="protein sequence ID" value="KZK75000.1"/>
    <property type="molecule type" value="Genomic_DNA"/>
</dbReference>
<protein>
    <recommendedName>
        <fullName evidence="5">TPR repeat</fullName>
    </recommendedName>
</protein>
<evidence type="ECO:0008006" key="5">
    <source>
        <dbReference type="Google" id="ProtNLM"/>
    </source>
</evidence>
<name>A0A165MA42_PELLU</name>
<gene>
    <name evidence="3" type="ORF">A3K90_00555</name>
</gene>
<evidence type="ECO:0000313" key="3">
    <source>
        <dbReference type="EMBL" id="KZK75000.1"/>
    </source>
</evidence>
<accession>A0A165MA42</accession>
<keyword evidence="1" id="KW-0175">Coiled coil</keyword>
<evidence type="ECO:0000313" key="4">
    <source>
        <dbReference type="Proteomes" id="UP000076481"/>
    </source>
</evidence>
<evidence type="ECO:0000256" key="2">
    <source>
        <dbReference type="SAM" id="MobiDB-lite"/>
    </source>
</evidence>
<sequence length="504" mass="55020">MTPSSVRMALQSIAFWVAAIFFVHGAAFAGQKKDIEKFNILFENAQYEQAADFALERIGDKREDKAKLLQSMQAAAALRYSNRMELSSLLFDECEAIIKAHDEKLFASNAASSAGAVLLNDSSLDYKGSVYDGVMVNTYKALNFWQEGKIDLARIEFNRALDRQRRAVDRFASEIARQKEEIARKQADGRGSVDLEESVNSPEVRDAIENTYSNLFEFAAYPDFVNPFTTYAAGLFFMSQGDYPKASTLFKEVVGMTQGNAVVMGDLAEADGLQSRGRHVWVIFENGSGPVKEEVRLDLPLFLVTSQIKYTGIALPKLVYRENGCQGLSVKDGAQVVGRTQFLSSMDRVVQTEFKKRYPAILRRAILSAAMKTVVQNQAQKQFGDIGGILGGLMQRATTIADTRMWTALPKEFQIARVPVPGGGILAIETAGGRVLSVTVPADGSSMVYVKVPAPGAAPFCSVTPMDPVQAAAAEERPIAAAGLGEGPDETHGEGIHSHQDMEK</sequence>
<feature type="compositionally biased region" description="Basic and acidic residues" evidence="2">
    <location>
        <begin position="489"/>
        <end position="504"/>
    </location>
</feature>
<dbReference type="AlphaFoldDB" id="A0A165MA42"/>
<reference evidence="3 4" key="1">
    <citation type="submission" date="2016-03" db="EMBL/GenBank/DDBJ databases">
        <title>Speciation and ecological success in dimly lit waters: horizontal gene transfer in a green sulfur bacteria bloom unveiled by metagenomic assembly.</title>
        <authorList>
            <person name="Llorens-Mares T."/>
            <person name="Liu Z."/>
            <person name="Allen L.Z."/>
            <person name="Rusch D.B."/>
            <person name="Craig M.T."/>
            <person name="Dupont C.L."/>
            <person name="Bryant D.A."/>
            <person name="Casamayor E.O."/>
        </authorList>
    </citation>
    <scope>NUCLEOTIDE SEQUENCE [LARGE SCALE GENOMIC DNA]</scope>
    <source>
        <strain evidence="3">CIII</strain>
    </source>
</reference>
<organism evidence="3 4">
    <name type="scientific">Pelodictyon luteolum</name>
    <dbReference type="NCBI Taxonomy" id="1100"/>
    <lineage>
        <taxon>Bacteria</taxon>
        <taxon>Pseudomonadati</taxon>
        <taxon>Chlorobiota</taxon>
        <taxon>Chlorobiia</taxon>
        <taxon>Chlorobiales</taxon>
        <taxon>Chlorobiaceae</taxon>
        <taxon>Chlorobium/Pelodictyon group</taxon>
        <taxon>Pelodictyon</taxon>
    </lineage>
</organism>